<dbReference type="GeneTree" id="ENSGT00530000063407"/>
<organism evidence="14 15">
    <name type="scientific">Eptatretus burgeri</name>
    <name type="common">Inshore hagfish</name>
    <dbReference type="NCBI Taxonomy" id="7764"/>
    <lineage>
        <taxon>Eukaryota</taxon>
        <taxon>Metazoa</taxon>
        <taxon>Chordata</taxon>
        <taxon>Craniata</taxon>
        <taxon>Vertebrata</taxon>
        <taxon>Cyclostomata</taxon>
        <taxon>Myxini</taxon>
        <taxon>Myxiniformes</taxon>
        <taxon>Myxinidae</taxon>
        <taxon>Eptatretinae</taxon>
        <taxon>Eptatretus</taxon>
    </lineage>
</organism>
<evidence type="ECO:0000313" key="14">
    <source>
        <dbReference type="Ensembl" id="ENSEBUP00000020103.1"/>
    </source>
</evidence>
<evidence type="ECO:0000313" key="15">
    <source>
        <dbReference type="Proteomes" id="UP000694388"/>
    </source>
</evidence>
<dbReference type="Pfam" id="PF05746">
    <property type="entry name" value="DALR_1"/>
    <property type="match status" value="1"/>
</dbReference>
<dbReference type="GO" id="GO:0004814">
    <property type="term" value="F:arginine-tRNA ligase activity"/>
    <property type="evidence" value="ECO:0007669"/>
    <property type="project" value="UniProtKB-EC"/>
</dbReference>
<dbReference type="NCBIfam" id="TIGR00456">
    <property type="entry name" value="argS"/>
    <property type="match status" value="1"/>
</dbReference>
<dbReference type="GO" id="GO:0006420">
    <property type="term" value="P:arginyl-tRNA aminoacylation"/>
    <property type="evidence" value="ECO:0007669"/>
    <property type="project" value="InterPro"/>
</dbReference>
<dbReference type="Gene3D" id="1.10.730.10">
    <property type="entry name" value="Isoleucyl-tRNA Synthetase, Domain 1"/>
    <property type="match status" value="1"/>
</dbReference>
<keyword evidence="15" id="KW-1185">Reference proteome</keyword>
<feature type="domain" description="DALR anticodon binding" evidence="13">
    <location>
        <begin position="464"/>
        <end position="579"/>
    </location>
</feature>
<keyword evidence="4 12" id="KW-0547">Nucleotide-binding</keyword>
<dbReference type="InterPro" id="IPR036695">
    <property type="entry name" value="Arg-tRNA-synth_N_sf"/>
</dbReference>
<reference evidence="14" key="1">
    <citation type="submission" date="2025-08" db="UniProtKB">
        <authorList>
            <consortium name="Ensembl"/>
        </authorList>
    </citation>
    <scope>IDENTIFICATION</scope>
</reference>
<evidence type="ECO:0000256" key="6">
    <source>
        <dbReference type="ARBA" id="ARBA00022917"/>
    </source>
</evidence>
<keyword evidence="3 12" id="KW-0436">Ligase</keyword>
<dbReference type="Gene3D" id="3.40.50.620">
    <property type="entry name" value="HUPs"/>
    <property type="match status" value="1"/>
</dbReference>
<dbReference type="GO" id="GO:0005524">
    <property type="term" value="F:ATP binding"/>
    <property type="evidence" value="ECO:0007669"/>
    <property type="project" value="UniProtKB-KW"/>
</dbReference>
<dbReference type="PANTHER" id="PTHR11956">
    <property type="entry name" value="ARGINYL-TRNA SYNTHETASE"/>
    <property type="match status" value="1"/>
</dbReference>
<dbReference type="InterPro" id="IPR001412">
    <property type="entry name" value="aa-tRNA-synth_I_CS"/>
</dbReference>
<dbReference type="SUPFAM" id="SSF47323">
    <property type="entry name" value="Anticodon-binding domain of a subclass of class I aminoacyl-tRNA synthetases"/>
    <property type="match status" value="1"/>
</dbReference>
<reference evidence="14" key="2">
    <citation type="submission" date="2025-09" db="UniProtKB">
        <authorList>
            <consortium name="Ensembl"/>
        </authorList>
    </citation>
    <scope>IDENTIFICATION</scope>
</reference>
<dbReference type="InterPro" id="IPR001278">
    <property type="entry name" value="Arg-tRNA-ligase"/>
</dbReference>
<dbReference type="InterPro" id="IPR009080">
    <property type="entry name" value="tRNAsynth_Ia_anticodon-bd"/>
</dbReference>
<dbReference type="SUPFAM" id="SSF52374">
    <property type="entry name" value="Nucleotidylyl transferase"/>
    <property type="match status" value="1"/>
</dbReference>
<comment type="catalytic activity">
    <reaction evidence="10">
        <text>tRNA(Arg) + L-arginine + ATP = L-arginyl-tRNA(Arg) + AMP + diphosphate</text>
        <dbReference type="Rhea" id="RHEA:20301"/>
        <dbReference type="Rhea" id="RHEA-COMP:9658"/>
        <dbReference type="Rhea" id="RHEA-COMP:9673"/>
        <dbReference type="ChEBI" id="CHEBI:30616"/>
        <dbReference type="ChEBI" id="CHEBI:32682"/>
        <dbReference type="ChEBI" id="CHEBI:33019"/>
        <dbReference type="ChEBI" id="CHEBI:78442"/>
        <dbReference type="ChEBI" id="CHEBI:78513"/>
        <dbReference type="ChEBI" id="CHEBI:456215"/>
        <dbReference type="EC" id="6.1.1.19"/>
    </reaction>
</comment>
<dbReference type="InterPro" id="IPR014729">
    <property type="entry name" value="Rossmann-like_a/b/a_fold"/>
</dbReference>
<dbReference type="AlphaFoldDB" id="A0A8C4QSV7"/>
<evidence type="ECO:0000259" key="13">
    <source>
        <dbReference type="SMART" id="SM00836"/>
    </source>
</evidence>
<evidence type="ECO:0000256" key="2">
    <source>
        <dbReference type="ARBA" id="ARBA00012837"/>
    </source>
</evidence>
<comment type="similarity">
    <text evidence="1 12">Belongs to the class-I aminoacyl-tRNA synthetase family.</text>
</comment>
<name>A0A8C4QSV7_EPTBU</name>
<dbReference type="OMA" id="YEFKWER"/>
<dbReference type="GO" id="GO:0005739">
    <property type="term" value="C:mitochondrion"/>
    <property type="evidence" value="ECO:0007669"/>
    <property type="project" value="TreeGrafter"/>
</dbReference>
<evidence type="ECO:0000256" key="11">
    <source>
        <dbReference type="ARBA" id="ARBA00049595"/>
    </source>
</evidence>
<evidence type="ECO:0000256" key="12">
    <source>
        <dbReference type="RuleBase" id="RU363038"/>
    </source>
</evidence>
<dbReference type="PROSITE" id="PS00178">
    <property type="entry name" value="AA_TRNA_LIGASE_I"/>
    <property type="match status" value="1"/>
</dbReference>
<dbReference type="Gene3D" id="3.30.1360.70">
    <property type="entry name" value="Arginyl tRNA synthetase N-terminal domain"/>
    <property type="match status" value="1"/>
</dbReference>
<keyword evidence="7 12" id="KW-0030">Aminoacyl-tRNA synthetase</keyword>
<dbReference type="PRINTS" id="PR01038">
    <property type="entry name" value="TRNASYNTHARG"/>
</dbReference>
<dbReference type="EC" id="6.1.1.19" evidence="2"/>
<dbReference type="FunFam" id="1.10.730.10:FF:000006">
    <property type="entry name" value="Arginyl-tRNA synthetase 2, mitochondrial"/>
    <property type="match status" value="1"/>
</dbReference>
<evidence type="ECO:0000256" key="1">
    <source>
        <dbReference type="ARBA" id="ARBA00005594"/>
    </source>
</evidence>
<evidence type="ECO:0000256" key="8">
    <source>
        <dbReference type="ARBA" id="ARBA00033033"/>
    </source>
</evidence>
<evidence type="ECO:0000256" key="3">
    <source>
        <dbReference type="ARBA" id="ARBA00022598"/>
    </source>
</evidence>
<evidence type="ECO:0000256" key="4">
    <source>
        <dbReference type="ARBA" id="ARBA00022741"/>
    </source>
</evidence>
<comment type="function">
    <text evidence="11">Catalyzes the attachment of arginine to tRNA(Arg) in a two-step reaction: arginine is first activated by ATP to form Arg-AMP and then transferred to the acceptor end of tRNA(Arg).</text>
</comment>
<keyword evidence="5 12" id="KW-0067">ATP-binding</keyword>
<evidence type="ECO:0000256" key="5">
    <source>
        <dbReference type="ARBA" id="ARBA00022840"/>
    </source>
</evidence>
<dbReference type="Pfam" id="PF00750">
    <property type="entry name" value="tRNA-synt_1d"/>
    <property type="match status" value="1"/>
</dbReference>
<evidence type="ECO:0000256" key="10">
    <source>
        <dbReference type="ARBA" id="ARBA00049339"/>
    </source>
</evidence>
<dbReference type="GO" id="GO:0032543">
    <property type="term" value="P:mitochondrial translation"/>
    <property type="evidence" value="ECO:0007669"/>
    <property type="project" value="TreeGrafter"/>
</dbReference>
<dbReference type="Proteomes" id="UP000694388">
    <property type="component" value="Unplaced"/>
</dbReference>
<evidence type="ECO:0000256" key="9">
    <source>
        <dbReference type="ARBA" id="ARBA00039495"/>
    </source>
</evidence>
<dbReference type="InterPro" id="IPR035684">
    <property type="entry name" value="ArgRS_core"/>
</dbReference>
<evidence type="ECO:0000256" key="7">
    <source>
        <dbReference type="ARBA" id="ARBA00023146"/>
    </source>
</evidence>
<dbReference type="SMART" id="SM00836">
    <property type="entry name" value="DALR_1"/>
    <property type="match status" value="1"/>
</dbReference>
<dbReference type="FunFam" id="3.40.50.620:FF:000058">
    <property type="entry name" value="Mitochondrial arginyl-tRNA synthetase"/>
    <property type="match status" value="1"/>
</dbReference>
<protein>
    <recommendedName>
        <fullName evidence="9">Probable arginine--tRNA ligase, mitochondrial</fullName>
        <ecNumber evidence="2">6.1.1.19</ecNumber>
    </recommendedName>
    <alternativeName>
        <fullName evidence="8">Arginyl-tRNA synthetase</fullName>
    </alternativeName>
</protein>
<dbReference type="CDD" id="cd00671">
    <property type="entry name" value="ArgRS_core"/>
    <property type="match status" value="1"/>
</dbReference>
<dbReference type="PANTHER" id="PTHR11956:SF11">
    <property type="entry name" value="ARGININE--TRNA LIGASE, MITOCHONDRIAL-RELATED"/>
    <property type="match status" value="1"/>
</dbReference>
<dbReference type="Ensembl" id="ENSEBUT00000020679.1">
    <property type="protein sequence ID" value="ENSEBUP00000020103.1"/>
    <property type="gene ID" value="ENSEBUG00000012480.1"/>
</dbReference>
<proteinExistence type="inferred from homology"/>
<sequence>MGCVFRREIAKRLSRVLAISEDELVGLIAAVPVKKGRPKADFHLPVQELLERDIIASKAEPKAIVENISRQVRSDGNICVTSAPGSAWLEFTIRRPLLAQIVLQRVSTDGACYGVSHGLLHNHISQKVVVEFSSPNIAKKFHAGHVRSTIIGNFLANLHELLGDDVIRTNYFGDWGLQFGLLGAAFQRFGSKEELEKNPLQHLFEVYVRINAATEREPSLMEDAHTFSASLEMGEPSALALWEHFRALSLENYSQLYKRLGVRFDEYDGESQYRNAVHEVVSRLRDQGLLQISEQGTGVVDISPSQDMSSYATVTRSDGSSLYLTRDLAAAIDRMQRHRFDRMYYVTDHSQELHFQQVFLTLQRMGHSWANRCQHVPFGRVLGMKTRCGDVVFLEDVLDEARIRALHSMASTDTTKVMEDPEETAEHLGLAAIIVHDFHGDIRRNYQFDWDRVLQRRGDTGVYLQYTHARLCSLEREQETQASNNFDPECLHEMPAIQLIQHLMSYDEALHKAWMELQPRSLVQYLLQLSRLVSVVHKQLPVKGSPSQVAQARTFLLCSARNVLACGLNLLGIRPVDRM</sequence>
<keyword evidence="6 12" id="KW-0648">Protein biosynthesis</keyword>
<accession>A0A8C4QSV7</accession>
<dbReference type="InterPro" id="IPR008909">
    <property type="entry name" value="DALR_anticod-bd"/>
</dbReference>